<protein>
    <submittedName>
        <fullName evidence="2">Uncharacterized protein</fullName>
    </submittedName>
</protein>
<feature type="region of interest" description="Disordered" evidence="1">
    <location>
        <begin position="1"/>
        <end position="32"/>
    </location>
</feature>
<accession>A0AAV9H0H0</accession>
<dbReference type="AlphaFoldDB" id="A0AAV9H0H0"/>
<feature type="region of interest" description="Disordered" evidence="1">
    <location>
        <begin position="89"/>
        <end position="110"/>
    </location>
</feature>
<gene>
    <name evidence="2" type="ORF">QBC34DRAFT_177375</name>
</gene>
<keyword evidence="3" id="KW-1185">Reference proteome</keyword>
<reference evidence="2" key="1">
    <citation type="journal article" date="2023" name="Mol. Phylogenet. Evol.">
        <title>Genome-scale phylogeny and comparative genomics of the fungal order Sordariales.</title>
        <authorList>
            <person name="Hensen N."/>
            <person name="Bonometti L."/>
            <person name="Westerberg I."/>
            <person name="Brannstrom I.O."/>
            <person name="Guillou S."/>
            <person name="Cros-Aarteil S."/>
            <person name="Calhoun S."/>
            <person name="Haridas S."/>
            <person name="Kuo A."/>
            <person name="Mondo S."/>
            <person name="Pangilinan J."/>
            <person name="Riley R."/>
            <person name="LaButti K."/>
            <person name="Andreopoulos B."/>
            <person name="Lipzen A."/>
            <person name="Chen C."/>
            <person name="Yan M."/>
            <person name="Daum C."/>
            <person name="Ng V."/>
            <person name="Clum A."/>
            <person name="Steindorff A."/>
            <person name="Ohm R.A."/>
            <person name="Martin F."/>
            <person name="Silar P."/>
            <person name="Natvig D.O."/>
            <person name="Lalanne C."/>
            <person name="Gautier V."/>
            <person name="Ament-Velasquez S.L."/>
            <person name="Kruys A."/>
            <person name="Hutchinson M.I."/>
            <person name="Powell A.J."/>
            <person name="Barry K."/>
            <person name="Miller A.N."/>
            <person name="Grigoriev I.V."/>
            <person name="Debuchy R."/>
            <person name="Gladieux P."/>
            <person name="Hiltunen Thoren M."/>
            <person name="Johannesson H."/>
        </authorList>
    </citation>
    <scope>NUCLEOTIDE SEQUENCE</scope>
    <source>
        <strain evidence="2">PSN243</strain>
    </source>
</reference>
<sequence length="220" mass="24235">MEGSRSASLQPAPNQPTFQKQASRQLHSAKGKRNELLGVSAYSRVHKSHDSLCVEFTVLPFPPGCRPDPAQRRRQLPGRRPIAKIRAVRASKKHGGRPSTHFCRTRRSHPEDVMGSANSNWACPPSGFANCYLTYQLTSPLLTTFSRSSMVVGGYGVWQRNISTAQKERKAGDGRQNMQGIRPGRLSSAFGVWHRESPSRPSVASSRGRMSGTVQGALIR</sequence>
<reference evidence="2" key="2">
    <citation type="submission" date="2023-05" db="EMBL/GenBank/DDBJ databases">
        <authorList>
            <consortium name="Lawrence Berkeley National Laboratory"/>
            <person name="Steindorff A."/>
            <person name="Hensen N."/>
            <person name="Bonometti L."/>
            <person name="Westerberg I."/>
            <person name="Brannstrom I.O."/>
            <person name="Guillou S."/>
            <person name="Cros-Aarteil S."/>
            <person name="Calhoun S."/>
            <person name="Haridas S."/>
            <person name="Kuo A."/>
            <person name="Mondo S."/>
            <person name="Pangilinan J."/>
            <person name="Riley R."/>
            <person name="Labutti K."/>
            <person name="Andreopoulos B."/>
            <person name="Lipzen A."/>
            <person name="Chen C."/>
            <person name="Yanf M."/>
            <person name="Daum C."/>
            <person name="Ng V."/>
            <person name="Clum A."/>
            <person name="Ohm R."/>
            <person name="Martin F."/>
            <person name="Silar P."/>
            <person name="Natvig D."/>
            <person name="Lalanne C."/>
            <person name="Gautier V."/>
            <person name="Ament-Velasquez S.L."/>
            <person name="Kruys A."/>
            <person name="Hutchinson M.I."/>
            <person name="Powell A.J."/>
            <person name="Barry K."/>
            <person name="Miller A.N."/>
            <person name="Grigoriev I.V."/>
            <person name="Debuchy R."/>
            <person name="Gladieux P."/>
            <person name="Thoren M.H."/>
            <person name="Johannesson H."/>
        </authorList>
    </citation>
    <scope>NUCLEOTIDE SEQUENCE</scope>
    <source>
        <strain evidence="2">PSN243</strain>
    </source>
</reference>
<feature type="compositionally biased region" description="Polar residues" evidence="1">
    <location>
        <begin position="1"/>
        <end position="26"/>
    </location>
</feature>
<evidence type="ECO:0000256" key="1">
    <source>
        <dbReference type="SAM" id="MobiDB-lite"/>
    </source>
</evidence>
<evidence type="ECO:0000313" key="3">
    <source>
        <dbReference type="Proteomes" id="UP001321760"/>
    </source>
</evidence>
<organism evidence="2 3">
    <name type="scientific">Podospora aff. communis PSN243</name>
    <dbReference type="NCBI Taxonomy" id="3040156"/>
    <lineage>
        <taxon>Eukaryota</taxon>
        <taxon>Fungi</taxon>
        <taxon>Dikarya</taxon>
        <taxon>Ascomycota</taxon>
        <taxon>Pezizomycotina</taxon>
        <taxon>Sordariomycetes</taxon>
        <taxon>Sordariomycetidae</taxon>
        <taxon>Sordariales</taxon>
        <taxon>Podosporaceae</taxon>
        <taxon>Podospora</taxon>
    </lineage>
</organism>
<dbReference type="Proteomes" id="UP001321760">
    <property type="component" value="Unassembled WGS sequence"/>
</dbReference>
<name>A0AAV9H0H0_9PEZI</name>
<evidence type="ECO:0000313" key="2">
    <source>
        <dbReference type="EMBL" id="KAK4454105.1"/>
    </source>
</evidence>
<feature type="region of interest" description="Disordered" evidence="1">
    <location>
        <begin position="195"/>
        <end position="220"/>
    </location>
</feature>
<comment type="caution">
    <text evidence="2">The sequence shown here is derived from an EMBL/GenBank/DDBJ whole genome shotgun (WGS) entry which is preliminary data.</text>
</comment>
<dbReference type="EMBL" id="MU865918">
    <property type="protein sequence ID" value="KAK4454105.1"/>
    <property type="molecule type" value="Genomic_DNA"/>
</dbReference>
<proteinExistence type="predicted"/>